<dbReference type="EMBL" id="QRKB01000025">
    <property type="protein sequence ID" value="RHH81425.1"/>
    <property type="molecule type" value="Genomic_DNA"/>
</dbReference>
<name>A0A3R6HQY5_9BACT</name>
<feature type="domain" description="DUF551" evidence="1">
    <location>
        <begin position="51"/>
        <end position="111"/>
    </location>
</feature>
<protein>
    <submittedName>
        <fullName evidence="2">DUF551 domain-containing protein</fullName>
    </submittedName>
</protein>
<dbReference type="AlphaFoldDB" id="A0A3R6HQY5"/>
<accession>A0A3R6HQY5</accession>
<proteinExistence type="predicted"/>
<evidence type="ECO:0000313" key="3">
    <source>
        <dbReference type="Proteomes" id="UP000284548"/>
    </source>
</evidence>
<evidence type="ECO:0000313" key="2">
    <source>
        <dbReference type="EMBL" id="RHH81425.1"/>
    </source>
</evidence>
<reference evidence="2 3" key="1">
    <citation type="submission" date="2018-08" db="EMBL/GenBank/DDBJ databases">
        <title>A genome reference for cultivated species of the human gut microbiota.</title>
        <authorList>
            <person name="Zou Y."/>
            <person name="Xue W."/>
            <person name="Luo G."/>
        </authorList>
    </citation>
    <scope>NUCLEOTIDE SEQUENCE [LARGE SCALE GENOMIC DNA]</scope>
    <source>
        <strain evidence="2 3">AM16-54</strain>
    </source>
</reference>
<dbReference type="Proteomes" id="UP000284548">
    <property type="component" value="Unassembled WGS sequence"/>
</dbReference>
<sequence>MDKKKVIELIQSVINENTDNISFGDDRHNEHLRTANAVLRCVLLELRKSDWISVEDELPEYDKEVFVTSKMSPDTIFKDRRVECTALPKDSNDFIILWEGRMARITHWKPIEKLEE</sequence>
<gene>
    <name evidence="2" type="ORF">DW192_10210</name>
</gene>
<organism evidence="2 3">
    <name type="scientific">Segatella copri</name>
    <dbReference type="NCBI Taxonomy" id="165179"/>
    <lineage>
        <taxon>Bacteria</taxon>
        <taxon>Pseudomonadati</taxon>
        <taxon>Bacteroidota</taxon>
        <taxon>Bacteroidia</taxon>
        <taxon>Bacteroidales</taxon>
        <taxon>Prevotellaceae</taxon>
        <taxon>Segatella</taxon>
    </lineage>
</organism>
<evidence type="ECO:0000259" key="1">
    <source>
        <dbReference type="Pfam" id="PF04448"/>
    </source>
</evidence>
<dbReference type="RefSeq" id="WP_118255120.1">
    <property type="nucleotide sequence ID" value="NZ_QRKB01000025.1"/>
</dbReference>
<dbReference type="Pfam" id="PF04448">
    <property type="entry name" value="DUF551"/>
    <property type="match status" value="1"/>
</dbReference>
<dbReference type="InterPro" id="IPR007539">
    <property type="entry name" value="DUF551"/>
</dbReference>
<comment type="caution">
    <text evidence="2">The sequence shown here is derived from an EMBL/GenBank/DDBJ whole genome shotgun (WGS) entry which is preliminary data.</text>
</comment>